<feature type="transmembrane region" description="Helical" evidence="1">
    <location>
        <begin position="47"/>
        <end position="63"/>
    </location>
</feature>
<evidence type="ECO:0000313" key="3">
    <source>
        <dbReference type="EMBL" id="MEB3102034.1"/>
    </source>
</evidence>
<keyword evidence="4" id="KW-1185">Reference proteome</keyword>
<evidence type="ECO:0000259" key="2">
    <source>
        <dbReference type="Pfam" id="PF14378"/>
    </source>
</evidence>
<dbReference type="RefSeq" id="WP_371754152.1">
    <property type="nucleotide sequence ID" value="NZ_JAYJLD010000012.1"/>
</dbReference>
<organism evidence="3 4">
    <name type="scientific">Ferviditalea candida</name>
    <dbReference type="NCBI Taxonomy" id="3108399"/>
    <lineage>
        <taxon>Bacteria</taxon>
        <taxon>Bacillati</taxon>
        <taxon>Bacillota</taxon>
        <taxon>Bacilli</taxon>
        <taxon>Bacillales</taxon>
        <taxon>Paenibacillaceae</taxon>
        <taxon>Ferviditalea</taxon>
    </lineage>
</organism>
<gene>
    <name evidence="3" type="ORF">VF724_10195</name>
</gene>
<comment type="caution">
    <text evidence="3">The sequence shown here is derived from an EMBL/GenBank/DDBJ whole genome shotgun (WGS) entry which is preliminary data.</text>
</comment>
<dbReference type="SUPFAM" id="SSF48317">
    <property type="entry name" value="Acid phosphatase/Vanadium-dependent haloperoxidase"/>
    <property type="match status" value="1"/>
</dbReference>
<protein>
    <submittedName>
        <fullName evidence="3">Phosphatase PAP2 family protein</fullName>
    </submittedName>
</protein>
<keyword evidence="1" id="KW-0472">Membrane</keyword>
<keyword evidence="1" id="KW-0812">Transmembrane</keyword>
<accession>A0ABU5ZHQ4</accession>
<feature type="transmembrane region" description="Helical" evidence="1">
    <location>
        <begin position="6"/>
        <end position="26"/>
    </location>
</feature>
<keyword evidence="1" id="KW-1133">Transmembrane helix</keyword>
<dbReference type="EMBL" id="JAYJLD010000012">
    <property type="protein sequence ID" value="MEB3102034.1"/>
    <property type="molecule type" value="Genomic_DNA"/>
</dbReference>
<proteinExistence type="predicted"/>
<feature type="transmembrane region" description="Helical" evidence="1">
    <location>
        <begin position="240"/>
        <end position="258"/>
    </location>
</feature>
<evidence type="ECO:0000256" key="1">
    <source>
        <dbReference type="SAM" id="Phobius"/>
    </source>
</evidence>
<dbReference type="InterPro" id="IPR026841">
    <property type="entry name" value="Aur1/Ipt1"/>
</dbReference>
<dbReference type="Pfam" id="PF14378">
    <property type="entry name" value="PAP2_3"/>
    <property type="match status" value="1"/>
</dbReference>
<feature type="transmembrane region" description="Helical" evidence="1">
    <location>
        <begin position="214"/>
        <end position="234"/>
    </location>
</feature>
<feature type="domain" description="Inositolphosphotransferase Aur1/Ipt1" evidence="2">
    <location>
        <begin position="86"/>
        <end position="251"/>
    </location>
</feature>
<dbReference type="Gene3D" id="1.20.144.10">
    <property type="entry name" value="Phosphatidic acid phosphatase type 2/haloperoxidase"/>
    <property type="match status" value="1"/>
</dbReference>
<evidence type="ECO:0000313" key="4">
    <source>
        <dbReference type="Proteomes" id="UP001310386"/>
    </source>
</evidence>
<feature type="transmembrane region" description="Helical" evidence="1">
    <location>
        <begin position="106"/>
        <end position="125"/>
    </location>
</feature>
<dbReference type="InterPro" id="IPR036938">
    <property type="entry name" value="PAP2/HPO_sf"/>
</dbReference>
<name>A0ABU5ZHQ4_9BACL</name>
<feature type="transmembrane region" description="Helical" evidence="1">
    <location>
        <begin position="132"/>
        <end position="154"/>
    </location>
</feature>
<feature type="transmembrane region" description="Helical" evidence="1">
    <location>
        <begin position="186"/>
        <end position="207"/>
    </location>
</feature>
<dbReference type="Proteomes" id="UP001310386">
    <property type="component" value="Unassembled WGS sequence"/>
</dbReference>
<sequence>MYLYQSMSHISIAIAILAVAALTISLKTNPLAAAASFVRQLIVSRKYLLHLAAMLLILLINKFELSVEAWMNSSADFTPDIYRLEGDFIANFQHFSANPALTQVAAFFYVVVFPTLFVVSLGIYTHDKNKQLFYALTYTMLINYIVAMPFYLFFPVNEVWDFHHGVKFMILDVFPAFEQQYRPLSGINNCFPSLHTSISVSMALLALKSNSRFWKIYTMVSAVMIIFSIFYLGIHWLTDAAGGLALAFFAATAGIKLSEGLFFSKKYRFVGTSGSKTVGK</sequence>
<reference evidence="3" key="1">
    <citation type="submission" date="2023-12" db="EMBL/GenBank/DDBJ databases">
        <title>Fervidustalea candida gen. nov., sp. nov., a novel member of the family Paenibacillaceae isolated from a geothermal area.</title>
        <authorList>
            <person name="Li W.-J."/>
            <person name="Jiao J.-Y."/>
            <person name="Chen Y."/>
        </authorList>
    </citation>
    <scope>NUCLEOTIDE SEQUENCE</scope>
    <source>
        <strain evidence="3">SYSU GA230002</strain>
    </source>
</reference>